<accession>A0A060T2I7</accession>
<evidence type="ECO:0000256" key="5">
    <source>
        <dbReference type="ARBA" id="ARBA00023274"/>
    </source>
</evidence>
<dbReference type="InterPro" id="IPR052008">
    <property type="entry name" value="Mitoribosomal_protein_bL33"/>
</dbReference>
<sequence>MAKDKSRLTLIKLVSSAKTGYMRYIFRPRSSPVVTQVRYDPIVKRHVLFTEARKRKVADVKPPIFQ</sequence>
<dbReference type="InterPro" id="IPR038584">
    <property type="entry name" value="Ribosomal_bL33_sf"/>
</dbReference>
<protein>
    <recommendedName>
        <fullName evidence="6">Large ribosomal subunit protein bL33m</fullName>
    </recommendedName>
</protein>
<dbReference type="GO" id="GO:0006412">
    <property type="term" value="P:translation"/>
    <property type="evidence" value="ECO:0007669"/>
    <property type="project" value="InterPro"/>
</dbReference>
<keyword evidence="4" id="KW-0496">Mitochondrion</keyword>
<comment type="similarity">
    <text evidence="2">Belongs to the bacterial ribosomal protein bL33 family.</text>
</comment>
<dbReference type="InterPro" id="IPR011332">
    <property type="entry name" value="Ribosomal_zn-bd"/>
</dbReference>
<dbReference type="Gene3D" id="2.20.28.120">
    <property type="entry name" value="Ribosomal protein L33"/>
    <property type="match status" value="1"/>
</dbReference>
<keyword evidence="3" id="KW-0689">Ribosomal protein</keyword>
<evidence type="ECO:0000256" key="6">
    <source>
        <dbReference type="ARBA" id="ARBA00035275"/>
    </source>
</evidence>
<dbReference type="PANTHER" id="PTHR47037:SF1">
    <property type="entry name" value="LARGE RIBOSOMAL SUBUNIT PROTEIN BL33M"/>
    <property type="match status" value="1"/>
</dbReference>
<dbReference type="SUPFAM" id="SSF57829">
    <property type="entry name" value="Zn-binding ribosomal proteins"/>
    <property type="match status" value="1"/>
</dbReference>
<organism evidence="7">
    <name type="scientific">Blastobotrys adeninivorans</name>
    <name type="common">Yeast</name>
    <name type="synonym">Arxula adeninivorans</name>
    <dbReference type="NCBI Taxonomy" id="409370"/>
    <lineage>
        <taxon>Eukaryota</taxon>
        <taxon>Fungi</taxon>
        <taxon>Dikarya</taxon>
        <taxon>Ascomycota</taxon>
        <taxon>Saccharomycotina</taxon>
        <taxon>Dipodascomycetes</taxon>
        <taxon>Dipodascales</taxon>
        <taxon>Trichomonascaceae</taxon>
        <taxon>Blastobotrys</taxon>
    </lineage>
</organism>
<dbReference type="GO" id="GO:0005739">
    <property type="term" value="C:mitochondrion"/>
    <property type="evidence" value="ECO:0007669"/>
    <property type="project" value="UniProtKB-SubCell"/>
</dbReference>
<keyword evidence="5" id="KW-0687">Ribonucleoprotein</keyword>
<dbReference type="EMBL" id="HG937691">
    <property type="protein sequence ID" value="CDP33107.1"/>
    <property type="molecule type" value="Genomic_DNA"/>
</dbReference>
<dbReference type="GO" id="GO:1990904">
    <property type="term" value="C:ribonucleoprotein complex"/>
    <property type="evidence" value="ECO:0007669"/>
    <property type="project" value="UniProtKB-KW"/>
</dbReference>
<evidence type="ECO:0000256" key="4">
    <source>
        <dbReference type="ARBA" id="ARBA00023128"/>
    </source>
</evidence>
<dbReference type="AlphaFoldDB" id="A0A060T2I7"/>
<dbReference type="GO" id="GO:0005840">
    <property type="term" value="C:ribosome"/>
    <property type="evidence" value="ECO:0007669"/>
    <property type="project" value="UniProtKB-KW"/>
</dbReference>
<gene>
    <name evidence="7" type="ORF">GNLVRS02_ARAD1A01892g</name>
</gene>
<reference evidence="7" key="2">
    <citation type="submission" date="2014-06" db="EMBL/GenBank/DDBJ databases">
        <title>The complete genome of Blastobotrys (Arxula) adeninivorans LS3 - a yeast of biotechnological interest.</title>
        <authorList>
            <person name="Kunze G."/>
            <person name="Gaillardin C."/>
            <person name="Czernicka M."/>
            <person name="Durrens P."/>
            <person name="Martin T."/>
            <person name="Boer E."/>
            <person name="Gabaldon T."/>
            <person name="Cruz J."/>
            <person name="Talla E."/>
            <person name="Marck C."/>
            <person name="Goffeau A."/>
            <person name="Barbe V."/>
            <person name="Baret P."/>
            <person name="Baronian K."/>
            <person name="Beier S."/>
            <person name="Bleykasten C."/>
            <person name="Bode R."/>
            <person name="Casaregola S."/>
            <person name="Despons L."/>
            <person name="Fairhead C."/>
            <person name="Giersberg M."/>
            <person name="Gierski P."/>
            <person name="Hahnel U."/>
            <person name="Hartmann A."/>
            <person name="Jankowska D."/>
            <person name="Jubin C."/>
            <person name="Jung P."/>
            <person name="Lafontaine I."/>
            <person name="Leh-Louis V."/>
            <person name="Lemaire M."/>
            <person name="Marcet-Houben M."/>
            <person name="Mascher M."/>
            <person name="Morel G."/>
            <person name="Richard G.-F."/>
            <person name="Riechen J."/>
            <person name="Sacerdot C."/>
            <person name="Sarkar A."/>
            <person name="Savel G."/>
            <person name="Schacherer J."/>
            <person name="Sherman D."/>
            <person name="Straub M.-L."/>
            <person name="Stein N."/>
            <person name="Thierry A."/>
            <person name="Trautwein-Schult A."/>
            <person name="Westhof E."/>
            <person name="Worch S."/>
            <person name="Dujon B."/>
            <person name="Souciet J.-L."/>
            <person name="Wincker P."/>
            <person name="Scholz U."/>
            <person name="Neuveglise N."/>
        </authorList>
    </citation>
    <scope>NUCLEOTIDE SEQUENCE</scope>
    <source>
        <strain evidence="7">LS3</strain>
    </source>
</reference>
<name>A0A060T2I7_BLAAD</name>
<evidence type="ECO:0000256" key="3">
    <source>
        <dbReference type="ARBA" id="ARBA00022980"/>
    </source>
</evidence>
<reference evidence="7" key="1">
    <citation type="submission" date="2014-02" db="EMBL/GenBank/DDBJ databases">
        <authorList>
            <person name="Genoscope - CEA"/>
        </authorList>
    </citation>
    <scope>NUCLEOTIDE SEQUENCE</scope>
    <source>
        <strain evidence="7">LS3</strain>
    </source>
</reference>
<dbReference type="PhylomeDB" id="A0A060T2I7"/>
<proteinExistence type="inferred from homology"/>
<evidence type="ECO:0000256" key="1">
    <source>
        <dbReference type="ARBA" id="ARBA00004173"/>
    </source>
</evidence>
<evidence type="ECO:0000313" key="7">
    <source>
        <dbReference type="EMBL" id="CDP33107.1"/>
    </source>
</evidence>
<comment type="subcellular location">
    <subcellularLocation>
        <location evidence="1">Mitochondrion</location>
    </subcellularLocation>
</comment>
<evidence type="ECO:0000256" key="2">
    <source>
        <dbReference type="ARBA" id="ARBA00007596"/>
    </source>
</evidence>
<dbReference type="PANTHER" id="PTHR47037">
    <property type="entry name" value="39S RIBOSOMAL PROTEIN L33, MITOCHONDRIAL"/>
    <property type="match status" value="1"/>
</dbReference>